<keyword evidence="1" id="KW-0175">Coiled coil</keyword>
<sequence length="570" mass="63896">MKKDPVLLHIRKSLANLESQMEEMKSLLQRDRNLVTSSPENTFAATLAYLEQDAAFPQVLTEPPSSPLPSTPLHHSTAPQNILLWPCLQASLSNLDSVYGLRGEIAEHNNRDARNLPLPSEQLTIYNGLLSRLTLSQIKCLTKAFFDELSIYSPLLVESEFASRILGPVLTGAATSELDACIVLLVLFLGGKALADQECPHLPDDSHAALEVFLNPTEANSALSQLSLRVRYSAEISWRSAQALLLTGLFYSQRLNVLEHFQAVQRACTTIMILLQSNPRPSPTEIQIYWVAYTHESQLLAEFELPASGLGRYEDMIPFPFSEYRNAAEPRELHRVTFLAHLALRKLLNRIHLNIYGHGNRHSQSSMGLTASSSLSTGFSASMSIIEELDHQLELWRQHLPTELAFPTLAQMNPWQHEDLTRRRAASPFERATGALRARYCAAKSIILRPFLYTLLNSPPPGSIPARDQENAQLCMLAVLQAVLRQGILRDSIRAIPMPVNLIRCFFAGAIVIRLVYKRPDLHSLLPADWKVIYDIQDRVETDAAHLSPTIAEDMQILRRLDYMPHSSAV</sequence>
<feature type="coiled-coil region" evidence="1">
    <location>
        <begin position="7"/>
        <end position="34"/>
    </location>
</feature>
<dbReference type="EMBL" id="JBFTWV010000056">
    <property type="protein sequence ID" value="KAL2793543.1"/>
    <property type="molecule type" value="Genomic_DNA"/>
</dbReference>
<dbReference type="InterPro" id="IPR053181">
    <property type="entry name" value="EcdB-like_regulator"/>
</dbReference>
<evidence type="ECO:0000313" key="2">
    <source>
        <dbReference type="EMBL" id="KAL2793543.1"/>
    </source>
</evidence>
<accession>A0ABR4G3J7</accession>
<evidence type="ECO:0000256" key="1">
    <source>
        <dbReference type="SAM" id="Coils"/>
    </source>
</evidence>
<comment type="caution">
    <text evidence="2">The sequence shown here is derived from an EMBL/GenBank/DDBJ whole genome shotgun (WGS) entry which is preliminary data.</text>
</comment>
<name>A0ABR4G3J7_9EURO</name>
<dbReference type="PANTHER" id="PTHR47785">
    <property type="entry name" value="ZN(II)2CYS6 TRANSCRIPTION FACTOR (EUROFUNG)-RELATED-RELATED"/>
    <property type="match status" value="1"/>
</dbReference>
<evidence type="ECO:0008006" key="4">
    <source>
        <dbReference type="Google" id="ProtNLM"/>
    </source>
</evidence>
<dbReference type="CDD" id="cd12148">
    <property type="entry name" value="fungal_TF_MHR"/>
    <property type="match status" value="1"/>
</dbReference>
<gene>
    <name evidence="2" type="ORF">BJX66DRAFT_222876</name>
</gene>
<keyword evidence="3" id="KW-1185">Reference proteome</keyword>
<organism evidence="2 3">
    <name type="scientific">Aspergillus keveii</name>
    <dbReference type="NCBI Taxonomy" id="714993"/>
    <lineage>
        <taxon>Eukaryota</taxon>
        <taxon>Fungi</taxon>
        <taxon>Dikarya</taxon>
        <taxon>Ascomycota</taxon>
        <taxon>Pezizomycotina</taxon>
        <taxon>Eurotiomycetes</taxon>
        <taxon>Eurotiomycetidae</taxon>
        <taxon>Eurotiales</taxon>
        <taxon>Aspergillaceae</taxon>
        <taxon>Aspergillus</taxon>
        <taxon>Aspergillus subgen. Nidulantes</taxon>
    </lineage>
</organism>
<protein>
    <recommendedName>
        <fullName evidence="4">Transcription factor domain-containing protein</fullName>
    </recommendedName>
</protein>
<dbReference type="PANTHER" id="PTHR47785:SF6">
    <property type="entry name" value="ZN(II)2CYS6 TRANSCRIPTION FACTOR (EUROFUNG)"/>
    <property type="match status" value="1"/>
</dbReference>
<proteinExistence type="predicted"/>
<reference evidence="2 3" key="1">
    <citation type="submission" date="2024-07" db="EMBL/GenBank/DDBJ databases">
        <title>Section-level genome sequencing and comparative genomics of Aspergillus sections Usti and Cavernicolus.</title>
        <authorList>
            <consortium name="Lawrence Berkeley National Laboratory"/>
            <person name="Nybo J.L."/>
            <person name="Vesth T.C."/>
            <person name="Theobald S."/>
            <person name="Frisvad J.C."/>
            <person name="Larsen T.O."/>
            <person name="Kjaerboelling I."/>
            <person name="Rothschild-Mancinelli K."/>
            <person name="Lyhne E.K."/>
            <person name="Kogle M.E."/>
            <person name="Barry K."/>
            <person name="Clum A."/>
            <person name="Na H."/>
            <person name="Ledsgaard L."/>
            <person name="Lin J."/>
            <person name="Lipzen A."/>
            <person name="Kuo A."/>
            <person name="Riley R."/>
            <person name="Mondo S."/>
            <person name="Labutti K."/>
            <person name="Haridas S."/>
            <person name="Pangalinan J."/>
            <person name="Salamov A.A."/>
            <person name="Simmons B.A."/>
            <person name="Magnuson J.K."/>
            <person name="Chen J."/>
            <person name="Drula E."/>
            <person name="Henrissat B."/>
            <person name="Wiebenga A."/>
            <person name="Lubbers R.J."/>
            <person name="Gomes A.C."/>
            <person name="Makela M.R."/>
            <person name="Stajich J."/>
            <person name="Grigoriev I.V."/>
            <person name="Mortensen U.H."/>
            <person name="De Vries R.P."/>
            <person name="Baker S.E."/>
            <person name="Andersen M.R."/>
        </authorList>
    </citation>
    <scope>NUCLEOTIDE SEQUENCE [LARGE SCALE GENOMIC DNA]</scope>
    <source>
        <strain evidence="2 3">CBS 209.92</strain>
    </source>
</reference>
<dbReference type="Proteomes" id="UP001610563">
    <property type="component" value="Unassembled WGS sequence"/>
</dbReference>
<evidence type="ECO:0000313" key="3">
    <source>
        <dbReference type="Proteomes" id="UP001610563"/>
    </source>
</evidence>